<dbReference type="EMBL" id="MAJD01000002">
    <property type="protein sequence ID" value="OBX35413.1"/>
    <property type="molecule type" value="Genomic_DNA"/>
</dbReference>
<organism evidence="3 4">
    <name type="scientific">Halomonas elongata</name>
    <dbReference type="NCBI Taxonomy" id="2746"/>
    <lineage>
        <taxon>Bacteria</taxon>
        <taxon>Pseudomonadati</taxon>
        <taxon>Pseudomonadota</taxon>
        <taxon>Gammaproteobacteria</taxon>
        <taxon>Oceanospirillales</taxon>
        <taxon>Halomonadaceae</taxon>
        <taxon>Halomonas</taxon>
    </lineage>
</organism>
<protein>
    <submittedName>
        <fullName evidence="3">Flagellar hook-associated protein 2</fullName>
    </submittedName>
</protein>
<evidence type="ECO:0000313" key="3">
    <source>
        <dbReference type="EMBL" id="OBX35413.1"/>
    </source>
</evidence>
<sequence length="53" mass="5592">MASISSLGVGSGLDLGDLLDQLRSAERQKLDPIMSRKTQEQARISAYGGCNPG</sequence>
<feature type="domain" description="Flagellar hook-associated protein 2 N-terminal" evidence="2">
    <location>
        <begin position="11"/>
        <end position="49"/>
    </location>
</feature>
<keyword evidence="3" id="KW-0966">Cell projection</keyword>
<gene>
    <name evidence="3" type="primary">fliD_3</name>
    <name evidence="3" type="ORF">A8U91_04486</name>
</gene>
<feature type="region of interest" description="Disordered" evidence="1">
    <location>
        <begin position="33"/>
        <end position="53"/>
    </location>
</feature>
<accession>A0A1B8NZN3</accession>
<keyword evidence="3" id="KW-0282">Flagellum</keyword>
<evidence type="ECO:0000259" key="2">
    <source>
        <dbReference type="Pfam" id="PF02465"/>
    </source>
</evidence>
<comment type="caution">
    <text evidence="3">The sequence shown here is derived from an EMBL/GenBank/DDBJ whole genome shotgun (WGS) entry which is preliminary data.</text>
</comment>
<dbReference type="InterPro" id="IPR003481">
    <property type="entry name" value="FliD_N"/>
</dbReference>
<reference evidence="3 4" key="1">
    <citation type="submission" date="2016-06" db="EMBL/GenBank/DDBJ databases">
        <title>Genome sequence of halotolerant plant growth promoting strain of Halomonas elongata HEK1 isolated from salterns of Rann of Kutch, Gujarat, India.</title>
        <authorList>
            <person name="Gaba S."/>
            <person name="Singh R.N."/>
            <person name="Abrol S."/>
            <person name="Kaushik R."/>
            <person name="Saxena A.K."/>
        </authorList>
    </citation>
    <scope>NUCLEOTIDE SEQUENCE [LARGE SCALE GENOMIC DNA]</scope>
    <source>
        <strain evidence="3 4">HEK1</strain>
    </source>
</reference>
<dbReference type="AlphaFoldDB" id="A0A1B8NZN3"/>
<dbReference type="PATRIC" id="fig|2746.7.peg.4621"/>
<evidence type="ECO:0000313" key="4">
    <source>
        <dbReference type="Proteomes" id="UP000092504"/>
    </source>
</evidence>
<dbReference type="Pfam" id="PF02465">
    <property type="entry name" value="FliD_N"/>
    <property type="match status" value="1"/>
</dbReference>
<name>A0A1B8NZN3_HALEL</name>
<dbReference type="Proteomes" id="UP000092504">
    <property type="component" value="Unassembled WGS sequence"/>
</dbReference>
<proteinExistence type="predicted"/>
<evidence type="ECO:0000256" key="1">
    <source>
        <dbReference type="SAM" id="MobiDB-lite"/>
    </source>
</evidence>
<keyword evidence="3" id="KW-0969">Cilium</keyword>
<dbReference type="GO" id="GO:0009424">
    <property type="term" value="C:bacterial-type flagellum hook"/>
    <property type="evidence" value="ECO:0007669"/>
    <property type="project" value="InterPro"/>
</dbReference>